<reference evidence="7" key="1">
    <citation type="submission" date="2021-09" db="EMBL/GenBank/DDBJ databases">
        <authorList>
            <consortium name="AG Swart"/>
            <person name="Singh M."/>
            <person name="Singh A."/>
            <person name="Seah K."/>
            <person name="Emmerich C."/>
        </authorList>
    </citation>
    <scope>NUCLEOTIDE SEQUENCE</scope>
    <source>
        <strain evidence="7">ATCC30299</strain>
    </source>
</reference>
<dbReference type="PANTHER" id="PTHR10969">
    <property type="entry name" value="MICROTUBULE-ASSOCIATED PROTEINS 1A/1B LIGHT CHAIN 3-RELATED"/>
    <property type="match status" value="1"/>
</dbReference>
<evidence type="ECO:0000256" key="3">
    <source>
        <dbReference type="ARBA" id="ARBA00023136"/>
    </source>
</evidence>
<dbReference type="InterPro" id="IPR029071">
    <property type="entry name" value="Ubiquitin-like_domsf"/>
</dbReference>
<organism evidence="7 8">
    <name type="scientific">Blepharisma stoltei</name>
    <dbReference type="NCBI Taxonomy" id="1481888"/>
    <lineage>
        <taxon>Eukaryota</taxon>
        <taxon>Sar</taxon>
        <taxon>Alveolata</taxon>
        <taxon>Ciliophora</taxon>
        <taxon>Postciliodesmatophora</taxon>
        <taxon>Heterotrichea</taxon>
        <taxon>Heterotrichida</taxon>
        <taxon>Blepharismidae</taxon>
        <taxon>Blepharisma</taxon>
    </lineage>
</organism>
<comment type="subcellular location">
    <subcellularLocation>
        <location evidence="1">Membrane</location>
    </subcellularLocation>
</comment>
<dbReference type="GO" id="GO:0006914">
    <property type="term" value="P:autophagy"/>
    <property type="evidence" value="ECO:0007669"/>
    <property type="project" value="UniProtKB-KW"/>
</dbReference>
<feature type="lipid moiety-binding region" description="Phosphatidylserine amidated glycine; alternate" evidence="5">
    <location>
        <position position="118"/>
    </location>
</feature>
<comment type="caution">
    <text evidence="7">The sequence shown here is derived from an EMBL/GenBank/DDBJ whole genome shotgun (WGS) entry which is preliminary data.</text>
</comment>
<dbReference type="Proteomes" id="UP001162131">
    <property type="component" value="Unassembled WGS sequence"/>
</dbReference>
<evidence type="ECO:0000313" key="7">
    <source>
        <dbReference type="EMBL" id="CAG9327986.1"/>
    </source>
</evidence>
<keyword evidence="6" id="KW-0072">Autophagy</keyword>
<evidence type="ECO:0000256" key="6">
    <source>
        <dbReference type="RuleBase" id="RU004384"/>
    </source>
</evidence>
<sequence length="118" mass="14009">MMEFKKEMPEFETRRLEANRLLEVHPTKLPIIVEPISSKNNAYGFIQNRFLVPKNYTFHEFIFHLRRRLELDRTDALYVLVSQKHLPALDRNMISVYGEFQDPDGFLYVNYSSEAILG</sequence>
<dbReference type="GO" id="GO:0016020">
    <property type="term" value="C:membrane"/>
    <property type="evidence" value="ECO:0007669"/>
    <property type="project" value="UniProtKB-SubCell"/>
</dbReference>
<evidence type="ECO:0000256" key="1">
    <source>
        <dbReference type="ARBA" id="ARBA00004370"/>
    </source>
</evidence>
<keyword evidence="8" id="KW-1185">Reference proteome</keyword>
<evidence type="ECO:0000256" key="4">
    <source>
        <dbReference type="ARBA" id="ARBA00023288"/>
    </source>
</evidence>
<dbReference type="SUPFAM" id="SSF54236">
    <property type="entry name" value="Ubiquitin-like"/>
    <property type="match status" value="1"/>
</dbReference>
<protein>
    <recommendedName>
        <fullName evidence="6">Autophagy-related protein</fullName>
    </recommendedName>
</protein>
<dbReference type="Pfam" id="PF02991">
    <property type="entry name" value="ATG8"/>
    <property type="match status" value="1"/>
</dbReference>
<evidence type="ECO:0000313" key="8">
    <source>
        <dbReference type="Proteomes" id="UP001162131"/>
    </source>
</evidence>
<name>A0AAU9JNW1_9CILI</name>
<keyword evidence="3" id="KW-0472">Membrane</keyword>
<gene>
    <name evidence="7" type="ORF">BSTOLATCC_MIC44605</name>
</gene>
<keyword evidence="4 5" id="KW-0449">Lipoprotein</keyword>
<dbReference type="EMBL" id="CAJZBQ010000044">
    <property type="protein sequence ID" value="CAG9327986.1"/>
    <property type="molecule type" value="Genomic_DNA"/>
</dbReference>
<accession>A0AAU9JNW1</accession>
<dbReference type="AlphaFoldDB" id="A0AAU9JNW1"/>
<evidence type="ECO:0000256" key="5">
    <source>
        <dbReference type="PIRSR" id="PIRSR604241-50"/>
    </source>
</evidence>
<proteinExistence type="inferred from homology"/>
<dbReference type="Gene3D" id="3.10.20.90">
    <property type="entry name" value="Phosphatidylinositol 3-kinase Catalytic Subunit, Chain A, domain 1"/>
    <property type="match status" value="1"/>
</dbReference>
<dbReference type="InterPro" id="IPR004241">
    <property type="entry name" value="Atg8-like"/>
</dbReference>
<comment type="similarity">
    <text evidence="2 6">Belongs to the ATG8 family.</text>
</comment>
<evidence type="ECO:0000256" key="2">
    <source>
        <dbReference type="ARBA" id="ARBA00007293"/>
    </source>
</evidence>